<dbReference type="InterPro" id="IPR003772">
    <property type="entry name" value="YceD"/>
</dbReference>
<feature type="compositionally biased region" description="Low complexity" evidence="1">
    <location>
        <begin position="153"/>
        <end position="165"/>
    </location>
</feature>
<reference evidence="2 3" key="1">
    <citation type="submission" date="2018-10" db="EMBL/GenBank/DDBJ databases">
        <title>Xanthobacter tagetidis genome sequencing and assembly.</title>
        <authorList>
            <person name="Maclea K.S."/>
            <person name="Goen A.E."/>
            <person name="Fatima S.A."/>
        </authorList>
    </citation>
    <scope>NUCLEOTIDE SEQUENCE [LARGE SCALE GENOMIC DNA]</scope>
    <source>
        <strain evidence="2 3">ATCC 700314</strain>
    </source>
</reference>
<organism evidence="2 3">
    <name type="scientific">Xanthobacter tagetidis</name>
    <dbReference type="NCBI Taxonomy" id="60216"/>
    <lineage>
        <taxon>Bacteria</taxon>
        <taxon>Pseudomonadati</taxon>
        <taxon>Pseudomonadota</taxon>
        <taxon>Alphaproteobacteria</taxon>
        <taxon>Hyphomicrobiales</taxon>
        <taxon>Xanthobacteraceae</taxon>
        <taxon>Xanthobacter</taxon>
    </lineage>
</organism>
<dbReference type="OrthoDB" id="8443793at2"/>
<sequence>MTDTPSAPGPISRLVPVVEMPPSGIDLTLEPGEAERAALARHVGALALPAFRAVLHLAPEKASGVHVTGRVEASVTQACGVTLEPFDAPLAEEVDVHFVPAGTPVPEPEEGEEFDPPDEIVGGAIDVGALAAEFLALGMDPYPRKPGVVFEPPAEPAGAASPFSALARLKDRS</sequence>
<dbReference type="AlphaFoldDB" id="A0A3L7AE57"/>
<dbReference type="Pfam" id="PF02620">
    <property type="entry name" value="YceD"/>
    <property type="match status" value="1"/>
</dbReference>
<gene>
    <name evidence="2" type="ORF">D9R14_12940</name>
</gene>
<keyword evidence="3" id="KW-1185">Reference proteome</keyword>
<evidence type="ECO:0000313" key="3">
    <source>
        <dbReference type="Proteomes" id="UP000269692"/>
    </source>
</evidence>
<name>A0A3L7AE57_9HYPH</name>
<protein>
    <submittedName>
        <fullName evidence="2">DUF177 domain-containing protein</fullName>
    </submittedName>
</protein>
<evidence type="ECO:0000256" key="1">
    <source>
        <dbReference type="SAM" id="MobiDB-lite"/>
    </source>
</evidence>
<proteinExistence type="predicted"/>
<accession>A0A3L7AE57</accession>
<dbReference type="RefSeq" id="WP_121623742.1">
    <property type="nucleotide sequence ID" value="NZ_JACIIW010000009.1"/>
</dbReference>
<dbReference type="Proteomes" id="UP000269692">
    <property type="component" value="Unassembled WGS sequence"/>
</dbReference>
<comment type="caution">
    <text evidence="2">The sequence shown here is derived from an EMBL/GenBank/DDBJ whole genome shotgun (WGS) entry which is preliminary data.</text>
</comment>
<feature type="region of interest" description="Disordered" evidence="1">
    <location>
        <begin position="153"/>
        <end position="173"/>
    </location>
</feature>
<dbReference type="EMBL" id="RCTF01000009">
    <property type="protein sequence ID" value="RLP78275.1"/>
    <property type="molecule type" value="Genomic_DNA"/>
</dbReference>
<evidence type="ECO:0000313" key="2">
    <source>
        <dbReference type="EMBL" id="RLP78275.1"/>
    </source>
</evidence>